<proteinExistence type="predicted"/>
<feature type="chain" id="PRO_5044296248" evidence="2">
    <location>
        <begin position="29"/>
        <end position="113"/>
    </location>
</feature>
<gene>
    <name evidence="3" type="ORF">MG3_04020</name>
</gene>
<keyword evidence="1" id="KW-0812">Transmembrane</keyword>
<keyword evidence="1" id="KW-1133">Transmembrane helix</keyword>
<keyword evidence="2" id="KW-0732">Signal</keyword>
<name>A0AB34PNT9_CANAX</name>
<sequence length="113" mass="13283">MTVLYNHTNCCNLQALLVLLLVSPLTRNISNRQSLGSWNLLKSFFFHFLNHNNIHHFINSFGDFDDNEKKKNISKSHSLSSSPTSWYIEQINLLSLMHVMYETIFFYFVLLLL</sequence>
<evidence type="ECO:0000313" key="4">
    <source>
        <dbReference type="Proteomes" id="UP000030161"/>
    </source>
</evidence>
<reference evidence="3 4" key="1">
    <citation type="submission" date="2013-12" db="EMBL/GenBank/DDBJ databases">
        <title>The Genome Sequence of Candida albicans P78048.</title>
        <authorList>
            <consortium name="The Broad Institute Genome Sequencing Platform"/>
            <consortium name="The Broad Institute Genome Sequencing Center for Infectious Disease"/>
            <person name="Cuomo C."/>
            <person name="Bennett R."/>
            <person name="Hirakawa M."/>
            <person name="Noverr M."/>
            <person name="Mitchell A."/>
            <person name="Young S.K."/>
            <person name="Zeng Q."/>
            <person name="Gargeya S."/>
            <person name="Fitzgerald M."/>
            <person name="Abouelleil A."/>
            <person name="Alvarado L."/>
            <person name="Berlin A.M."/>
            <person name="Chapman S.B."/>
            <person name="Dewar J."/>
            <person name="Goldberg J."/>
            <person name="Griggs A."/>
            <person name="Gujja S."/>
            <person name="Hansen M."/>
            <person name="Howarth C."/>
            <person name="Imamovic A."/>
            <person name="Larimer J."/>
            <person name="McCowan C."/>
            <person name="Murphy C."/>
            <person name="Pearson M."/>
            <person name="Priest M."/>
            <person name="Roberts A."/>
            <person name="Saif S."/>
            <person name="Shea T."/>
            <person name="Sykes S."/>
            <person name="Wortman J."/>
            <person name="Nusbaum C."/>
            <person name="Birren B."/>
        </authorList>
    </citation>
    <scope>NUCLEOTIDE SEQUENCE [LARGE SCALE GENOMIC DNA]</scope>
    <source>
        <strain evidence="3 4">P78048</strain>
    </source>
</reference>
<dbReference type="Proteomes" id="UP000030161">
    <property type="component" value="Unassembled WGS sequence"/>
</dbReference>
<comment type="caution">
    <text evidence="3">The sequence shown here is derived from an EMBL/GenBank/DDBJ whole genome shotgun (WGS) entry which is preliminary data.</text>
</comment>
<keyword evidence="1" id="KW-0472">Membrane</keyword>
<accession>A0AB34PNT9</accession>
<feature type="signal peptide" evidence="2">
    <location>
        <begin position="1"/>
        <end position="28"/>
    </location>
</feature>
<evidence type="ECO:0000256" key="2">
    <source>
        <dbReference type="SAM" id="SignalP"/>
    </source>
</evidence>
<evidence type="ECO:0000256" key="1">
    <source>
        <dbReference type="SAM" id="Phobius"/>
    </source>
</evidence>
<dbReference type="EMBL" id="AJIX01000028">
    <property type="protein sequence ID" value="KGR08464.1"/>
    <property type="molecule type" value="Genomic_DNA"/>
</dbReference>
<feature type="transmembrane region" description="Helical" evidence="1">
    <location>
        <begin position="91"/>
        <end position="112"/>
    </location>
</feature>
<protein>
    <submittedName>
        <fullName evidence="3">Uncharacterized protein</fullName>
    </submittedName>
</protein>
<organism evidence="3 4">
    <name type="scientific">Candida albicans P78048</name>
    <dbReference type="NCBI Taxonomy" id="1094989"/>
    <lineage>
        <taxon>Eukaryota</taxon>
        <taxon>Fungi</taxon>
        <taxon>Dikarya</taxon>
        <taxon>Ascomycota</taxon>
        <taxon>Saccharomycotina</taxon>
        <taxon>Pichiomycetes</taxon>
        <taxon>Debaryomycetaceae</taxon>
        <taxon>Candida/Lodderomyces clade</taxon>
        <taxon>Candida</taxon>
    </lineage>
</organism>
<dbReference type="AlphaFoldDB" id="A0AB34PNT9"/>
<evidence type="ECO:0000313" key="3">
    <source>
        <dbReference type="EMBL" id="KGR08464.1"/>
    </source>
</evidence>